<dbReference type="SUPFAM" id="SSF51419">
    <property type="entry name" value="PLP-binding barrel"/>
    <property type="match status" value="1"/>
</dbReference>
<sequence length="389" mass="41334">MSDAQSRIRQFLTTHAPPTPCLVVDIDAIVARLREFQGEFPDARLCYAVKANPEPVVIRALAAHGAGFDVASPAEIDLCIAQGAAPTALSYGNTIKKPADIAHAHARGVREFITDSEGDVDNLAEFAPGAQVCVRLLVDGPPSVTPFGRKFGCEPDVAMDLLRRAAGLGLDTAGLSFHVGSQQLDLSAWDVCIATAAKLFTELAAEGILLRRLNIGGGFGLAYSGSAPSLTDYAEAVQRSLQSHFPGRQPEVVMEPGRALVADAGLIRTEVILVARKSATDRHRWVYLDIGRYNGLAETENEYIAYGFETVAEHGGAEGPVILAGPTCDGDDVLYQHTPYRLPLDLQAGEQLDILGSGAYTASYSSVAFNGIPPLRTYCLVGGELTDVA</sequence>
<accession>A0ABP8NV89</accession>
<dbReference type="SUPFAM" id="SSF50621">
    <property type="entry name" value="Alanine racemase C-terminal domain-like"/>
    <property type="match status" value="1"/>
</dbReference>
<evidence type="ECO:0000256" key="4">
    <source>
        <dbReference type="ARBA" id="ARBA00022898"/>
    </source>
</evidence>
<keyword evidence="4" id="KW-0663">Pyridoxal phosphate</keyword>
<comment type="caution">
    <text evidence="10">The sequence shown here is derived from an EMBL/GenBank/DDBJ whole genome shotgun (WGS) entry which is preliminary data.</text>
</comment>
<evidence type="ECO:0000313" key="11">
    <source>
        <dbReference type="Proteomes" id="UP001501183"/>
    </source>
</evidence>
<gene>
    <name evidence="10" type="ORF">GCM10023094_03820</name>
</gene>
<evidence type="ECO:0000256" key="1">
    <source>
        <dbReference type="ARBA" id="ARBA00001933"/>
    </source>
</evidence>
<evidence type="ECO:0000256" key="7">
    <source>
        <dbReference type="ARBA" id="ARBA00034138"/>
    </source>
</evidence>
<reference evidence="11" key="1">
    <citation type="journal article" date="2019" name="Int. J. Syst. Evol. Microbiol.">
        <title>The Global Catalogue of Microorganisms (GCM) 10K type strain sequencing project: providing services to taxonomists for standard genome sequencing and annotation.</title>
        <authorList>
            <consortium name="The Broad Institute Genomics Platform"/>
            <consortium name="The Broad Institute Genome Sequencing Center for Infectious Disease"/>
            <person name="Wu L."/>
            <person name="Ma J."/>
        </authorList>
    </citation>
    <scope>NUCLEOTIDE SEQUENCE [LARGE SCALE GENOMIC DNA]</scope>
    <source>
        <strain evidence="11">JCM 32206</strain>
    </source>
</reference>
<dbReference type="Gene3D" id="3.20.20.10">
    <property type="entry name" value="Alanine racemase"/>
    <property type="match status" value="1"/>
</dbReference>
<dbReference type="InterPro" id="IPR002433">
    <property type="entry name" value="Orn_de-COase"/>
</dbReference>
<dbReference type="InterPro" id="IPR022644">
    <property type="entry name" value="De-COase2_N"/>
</dbReference>
<dbReference type="PROSITE" id="PS00878">
    <property type="entry name" value="ODR_DC_2_1"/>
    <property type="match status" value="1"/>
</dbReference>
<dbReference type="PANTHER" id="PTHR11482:SF6">
    <property type="entry name" value="ORNITHINE DECARBOXYLASE 1-RELATED"/>
    <property type="match status" value="1"/>
</dbReference>
<dbReference type="PRINTS" id="PR01182">
    <property type="entry name" value="ORNDCRBXLASE"/>
</dbReference>
<dbReference type="EMBL" id="BAABFB010000012">
    <property type="protein sequence ID" value="GAA4472093.1"/>
    <property type="molecule type" value="Genomic_DNA"/>
</dbReference>
<comment type="catalytic activity">
    <reaction evidence="8">
        <text>L-ornithine + H(+) = putrescine + CO2</text>
        <dbReference type="Rhea" id="RHEA:22964"/>
        <dbReference type="ChEBI" id="CHEBI:15378"/>
        <dbReference type="ChEBI" id="CHEBI:16526"/>
        <dbReference type="ChEBI" id="CHEBI:46911"/>
        <dbReference type="ChEBI" id="CHEBI:326268"/>
        <dbReference type="EC" id="4.1.1.17"/>
    </reaction>
</comment>
<evidence type="ECO:0000259" key="9">
    <source>
        <dbReference type="Pfam" id="PF02784"/>
    </source>
</evidence>
<dbReference type="InterPro" id="IPR009006">
    <property type="entry name" value="Ala_racemase/Decarboxylase_C"/>
</dbReference>
<comment type="pathway">
    <text evidence="6">Amine and polyamine biosynthesis; putrescine biosynthesis via L-ornithine pathway; putrescine from L-ornithine: step 1/1.</text>
</comment>
<dbReference type="PANTHER" id="PTHR11482">
    <property type="entry name" value="ARGININE/DIAMINOPIMELATE/ORNITHINE DECARBOXYLASE"/>
    <property type="match status" value="1"/>
</dbReference>
<dbReference type="Gene3D" id="2.40.37.10">
    <property type="entry name" value="Lyase, Ornithine Decarboxylase, Chain A, domain 1"/>
    <property type="match status" value="1"/>
</dbReference>
<protein>
    <recommendedName>
        <fullName evidence="7">ornithine decarboxylase</fullName>
        <ecNumber evidence="7">4.1.1.17</ecNumber>
    </recommendedName>
</protein>
<name>A0ABP8NV89_9NOCA</name>
<dbReference type="PRINTS" id="PR01179">
    <property type="entry name" value="ODADCRBXLASE"/>
</dbReference>
<dbReference type="InterPro" id="IPR022653">
    <property type="entry name" value="De-COase2_pyr-phos_BS"/>
</dbReference>
<comment type="cofactor">
    <cofactor evidence="1">
        <name>pyridoxal 5'-phosphate</name>
        <dbReference type="ChEBI" id="CHEBI:597326"/>
    </cofactor>
</comment>
<evidence type="ECO:0000256" key="8">
    <source>
        <dbReference type="ARBA" id="ARBA00049127"/>
    </source>
</evidence>
<evidence type="ECO:0000256" key="6">
    <source>
        <dbReference type="ARBA" id="ARBA00034115"/>
    </source>
</evidence>
<proteinExistence type="inferred from homology"/>
<dbReference type="Pfam" id="PF02784">
    <property type="entry name" value="Orn_Arg_deC_N"/>
    <property type="match status" value="1"/>
</dbReference>
<feature type="domain" description="Orn/DAP/Arg decarboxylase 2 N-terminal" evidence="9">
    <location>
        <begin position="27"/>
        <end position="262"/>
    </location>
</feature>
<evidence type="ECO:0000256" key="3">
    <source>
        <dbReference type="ARBA" id="ARBA00022793"/>
    </source>
</evidence>
<keyword evidence="11" id="KW-1185">Reference proteome</keyword>
<comment type="similarity">
    <text evidence="2">Belongs to the Orn/Lys/Arg decarboxylase class-II family.</text>
</comment>
<keyword evidence="3" id="KW-0210">Decarboxylase</keyword>
<keyword evidence="5" id="KW-0456">Lyase</keyword>
<dbReference type="EC" id="4.1.1.17" evidence="7"/>
<dbReference type="CDD" id="cd00622">
    <property type="entry name" value="PLPDE_III_ODC"/>
    <property type="match status" value="1"/>
</dbReference>
<evidence type="ECO:0000313" key="10">
    <source>
        <dbReference type="EMBL" id="GAA4472093.1"/>
    </source>
</evidence>
<dbReference type="Proteomes" id="UP001501183">
    <property type="component" value="Unassembled WGS sequence"/>
</dbReference>
<evidence type="ECO:0000256" key="5">
    <source>
        <dbReference type="ARBA" id="ARBA00023239"/>
    </source>
</evidence>
<dbReference type="InterPro" id="IPR029066">
    <property type="entry name" value="PLP-binding_barrel"/>
</dbReference>
<organism evidence="10 11">
    <name type="scientific">Rhodococcus olei</name>
    <dbReference type="NCBI Taxonomy" id="2161675"/>
    <lineage>
        <taxon>Bacteria</taxon>
        <taxon>Bacillati</taxon>
        <taxon>Actinomycetota</taxon>
        <taxon>Actinomycetes</taxon>
        <taxon>Mycobacteriales</taxon>
        <taxon>Nocardiaceae</taxon>
        <taxon>Rhodococcus</taxon>
    </lineage>
</organism>
<evidence type="ECO:0000256" key="2">
    <source>
        <dbReference type="ARBA" id="ARBA00008872"/>
    </source>
</evidence>
<dbReference type="InterPro" id="IPR000183">
    <property type="entry name" value="Orn/DAP/Arg_de-COase"/>
</dbReference>